<evidence type="ECO:0000256" key="5">
    <source>
        <dbReference type="ARBA" id="ARBA00022989"/>
    </source>
</evidence>
<feature type="transmembrane region" description="Helical" evidence="7">
    <location>
        <begin position="152"/>
        <end position="180"/>
    </location>
</feature>
<evidence type="ECO:0000256" key="2">
    <source>
        <dbReference type="ARBA" id="ARBA00005262"/>
    </source>
</evidence>
<dbReference type="GO" id="GO:0015109">
    <property type="term" value="F:chromate transmembrane transporter activity"/>
    <property type="evidence" value="ECO:0007669"/>
    <property type="project" value="InterPro"/>
</dbReference>
<evidence type="ECO:0000256" key="3">
    <source>
        <dbReference type="ARBA" id="ARBA00022475"/>
    </source>
</evidence>
<sequence>MSESLLHPPVKRIRHLIFLKDVLILALTCFGGPQVHLVMFLERFVQKRRYLTEEELLELQALCQILPGPTSTQTITALGFKLGGPNLAYATVLVWSLPAVLVMTLAALGIYYLQQNQISLTFMRFVEPMAIGFLAYGGYTIGAKVIHKNTHWFILITAAVVAYLFPSPYMTPIVIVLGGFVTSLGFRKHEKMDKNPIRIQWANFILWLGVLVFAAALGAITQSLPVRLFENFYRNGSLVFGGGQVLNPMLYTEFVEFKQYLTRQEFLSGMALAQVIPGPVFSIASYIGALSMRSEGGLGSQLWGSLAATTGIFLPGTFLIFFVYRFWNSLKKYRGVRASLEGINAASVGLTAAAVIRMFIPTATNTTAVITIIGTLGILQYTKTPPYVIVLGGILLGILFH</sequence>
<keyword evidence="5 7" id="KW-1133">Transmembrane helix</keyword>
<feature type="transmembrane region" description="Helical" evidence="7">
    <location>
        <begin position="384"/>
        <end position="400"/>
    </location>
</feature>
<evidence type="ECO:0000256" key="4">
    <source>
        <dbReference type="ARBA" id="ARBA00022692"/>
    </source>
</evidence>
<feature type="transmembrane region" description="Helical" evidence="7">
    <location>
        <begin position="232"/>
        <end position="254"/>
    </location>
</feature>
<comment type="subcellular location">
    <subcellularLocation>
        <location evidence="1">Cell membrane</location>
        <topology evidence="1">Multi-pass membrane protein</topology>
    </subcellularLocation>
</comment>
<feature type="transmembrane region" description="Helical" evidence="7">
    <location>
        <begin position="87"/>
        <end position="113"/>
    </location>
</feature>
<evidence type="ECO:0000256" key="7">
    <source>
        <dbReference type="SAM" id="Phobius"/>
    </source>
</evidence>
<dbReference type="NCBIfam" id="TIGR00937">
    <property type="entry name" value="2A51"/>
    <property type="match status" value="1"/>
</dbReference>
<keyword evidence="9" id="KW-1185">Reference proteome</keyword>
<dbReference type="EMBL" id="CP030850">
    <property type="protein sequence ID" value="AXE19409.1"/>
    <property type="molecule type" value="Genomic_DNA"/>
</dbReference>
<proteinExistence type="inferred from homology"/>
<dbReference type="PIRSF" id="PIRSF004810">
    <property type="entry name" value="ChrA"/>
    <property type="match status" value="1"/>
</dbReference>
<evidence type="ECO:0000313" key="8">
    <source>
        <dbReference type="EMBL" id="AXE19409.1"/>
    </source>
</evidence>
<accession>A0A344TL88</accession>
<keyword evidence="4 7" id="KW-0812">Transmembrane</keyword>
<dbReference type="PANTHER" id="PTHR33567">
    <property type="entry name" value="CHROMATE ION TRANSPORTER (EUROFUNG)"/>
    <property type="match status" value="1"/>
</dbReference>
<dbReference type="RefSeq" id="WP_114068181.1">
    <property type="nucleotide sequence ID" value="NZ_CP030850.1"/>
</dbReference>
<dbReference type="PANTHER" id="PTHR33567:SF3">
    <property type="entry name" value="CHROMATE ION TRANSPORTER (EUROFUNG)"/>
    <property type="match status" value="1"/>
</dbReference>
<dbReference type="InterPro" id="IPR014047">
    <property type="entry name" value="Chr_Tranpt_l_chain"/>
</dbReference>
<keyword evidence="6 7" id="KW-0472">Membrane</keyword>
<feature type="transmembrane region" description="Helical" evidence="7">
    <location>
        <begin position="21"/>
        <end position="41"/>
    </location>
</feature>
<keyword evidence="3" id="KW-1003">Cell membrane</keyword>
<protein>
    <submittedName>
        <fullName evidence="8">Chromate transporter</fullName>
    </submittedName>
</protein>
<dbReference type="AlphaFoldDB" id="A0A344TL88"/>
<reference evidence="8 9" key="1">
    <citation type="submission" date="2018-07" db="EMBL/GenBank/DDBJ databases">
        <title>Genome sequencing of Runella.</title>
        <authorList>
            <person name="Baek M.-G."/>
            <person name="Yi H."/>
        </authorList>
    </citation>
    <scope>NUCLEOTIDE SEQUENCE [LARGE SCALE GENOMIC DNA]</scope>
    <source>
        <strain evidence="8 9">HYN0085</strain>
    </source>
</reference>
<dbReference type="Proteomes" id="UP000251993">
    <property type="component" value="Chromosome"/>
</dbReference>
<dbReference type="GO" id="GO:0005886">
    <property type="term" value="C:plasma membrane"/>
    <property type="evidence" value="ECO:0007669"/>
    <property type="project" value="UniProtKB-SubCell"/>
</dbReference>
<dbReference type="KEGG" id="run:DR864_17495"/>
<feature type="transmembrane region" description="Helical" evidence="7">
    <location>
        <begin position="201"/>
        <end position="220"/>
    </location>
</feature>
<dbReference type="InterPro" id="IPR003370">
    <property type="entry name" value="Chromate_transpt"/>
</dbReference>
<dbReference type="OrthoDB" id="9788907at2"/>
<evidence type="ECO:0000256" key="6">
    <source>
        <dbReference type="ARBA" id="ARBA00023136"/>
    </source>
</evidence>
<feature type="transmembrane region" description="Helical" evidence="7">
    <location>
        <begin position="125"/>
        <end position="146"/>
    </location>
</feature>
<evidence type="ECO:0000313" key="9">
    <source>
        <dbReference type="Proteomes" id="UP000251993"/>
    </source>
</evidence>
<comment type="similarity">
    <text evidence="2">Belongs to the chromate ion transporter (CHR) (TC 2.A.51) family.</text>
</comment>
<dbReference type="Pfam" id="PF02417">
    <property type="entry name" value="Chromate_transp"/>
    <property type="match status" value="2"/>
</dbReference>
<feature type="transmembrane region" description="Helical" evidence="7">
    <location>
        <begin position="302"/>
        <end position="324"/>
    </location>
</feature>
<evidence type="ECO:0000256" key="1">
    <source>
        <dbReference type="ARBA" id="ARBA00004651"/>
    </source>
</evidence>
<gene>
    <name evidence="8" type="ORF">DR864_17495</name>
</gene>
<feature type="transmembrane region" description="Helical" evidence="7">
    <location>
        <begin position="345"/>
        <end position="378"/>
    </location>
</feature>
<name>A0A344TL88_9BACT</name>
<organism evidence="8 9">
    <name type="scientific">Runella rosea</name>
    <dbReference type="NCBI Taxonomy" id="2259595"/>
    <lineage>
        <taxon>Bacteria</taxon>
        <taxon>Pseudomonadati</taxon>
        <taxon>Bacteroidota</taxon>
        <taxon>Cytophagia</taxon>
        <taxon>Cytophagales</taxon>
        <taxon>Spirosomataceae</taxon>
        <taxon>Runella</taxon>
    </lineage>
</organism>
<feature type="transmembrane region" description="Helical" evidence="7">
    <location>
        <begin position="266"/>
        <end position="290"/>
    </location>
</feature>